<feature type="transmembrane region" description="Helical" evidence="10">
    <location>
        <begin position="21"/>
        <end position="48"/>
    </location>
</feature>
<comment type="similarity">
    <text evidence="2">Belongs to the ArsB family.</text>
</comment>
<name>A0ABP7E3M0_9ACTN</name>
<evidence type="ECO:0000256" key="5">
    <source>
        <dbReference type="ARBA" id="ARBA00022475"/>
    </source>
</evidence>
<feature type="transmembrane region" description="Helical" evidence="10">
    <location>
        <begin position="103"/>
        <end position="122"/>
    </location>
</feature>
<evidence type="ECO:0000256" key="10">
    <source>
        <dbReference type="SAM" id="Phobius"/>
    </source>
</evidence>
<evidence type="ECO:0000313" key="12">
    <source>
        <dbReference type="EMBL" id="GAA3711714.1"/>
    </source>
</evidence>
<dbReference type="Pfam" id="PF03600">
    <property type="entry name" value="CitMHS"/>
    <property type="match status" value="1"/>
</dbReference>
<feature type="transmembrane region" description="Helical" evidence="10">
    <location>
        <begin position="308"/>
        <end position="332"/>
    </location>
</feature>
<organism evidence="12 13">
    <name type="scientific">Microlunatus aurantiacus</name>
    <dbReference type="NCBI Taxonomy" id="446786"/>
    <lineage>
        <taxon>Bacteria</taxon>
        <taxon>Bacillati</taxon>
        <taxon>Actinomycetota</taxon>
        <taxon>Actinomycetes</taxon>
        <taxon>Propionibacteriales</taxon>
        <taxon>Propionibacteriaceae</taxon>
        <taxon>Microlunatus</taxon>
    </lineage>
</organism>
<dbReference type="PANTHER" id="PTHR43302:SF5">
    <property type="entry name" value="TRANSPORTER ARSB-RELATED"/>
    <property type="match status" value="1"/>
</dbReference>
<keyword evidence="8 10" id="KW-1133">Transmembrane helix</keyword>
<comment type="similarity">
    <text evidence="3">Belongs to the CitM (TC 2.A.11) transporter family.</text>
</comment>
<evidence type="ECO:0000259" key="11">
    <source>
        <dbReference type="Pfam" id="PF03600"/>
    </source>
</evidence>
<keyword evidence="6 10" id="KW-0812">Transmembrane</keyword>
<evidence type="ECO:0000256" key="3">
    <source>
        <dbReference type="ARBA" id="ARBA00009843"/>
    </source>
</evidence>
<evidence type="ECO:0000256" key="2">
    <source>
        <dbReference type="ARBA" id="ARBA00006433"/>
    </source>
</evidence>
<evidence type="ECO:0000256" key="9">
    <source>
        <dbReference type="ARBA" id="ARBA00023136"/>
    </source>
</evidence>
<accession>A0ABP7E3M0</accession>
<keyword evidence="9 10" id="KW-0472">Membrane</keyword>
<reference evidence="13" key="1">
    <citation type="journal article" date="2019" name="Int. J. Syst. Evol. Microbiol.">
        <title>The Global Catalogue of Microorganisms (GCM) 10K type strain sequencing project: providing services to taxonomists for standard genome sequencing and annotation.</title>
        <authorList>
            <consortium name="The Broad Institute Genomics Platform"/>
            <consortium name="The Broad Institute Genome Sequencing Center for Infectious Disease"/>
            <person name="Wu L."/>
            <person name="Ma J."/>
        </authorList>
    </citation>
    <scope>NUCLEOTIDE SEQUENCE [LARGE SCALE GENOMIC DNA]</scope>
    <source>
        <strain evidence="13">JCM 16548</strain>
    </source>
</reference>
<feature type="transmembrane region" description="Helical" evidence="10">
    <location>
        <begin position="142"/>
        <end position="163"/>
    </location>
</feature>
<dbReference type="PRINTS" id="PR00758">
    <property type="entry name" value="ARSENICPUMP"/>
</dbReference>
<keyword evidence="13" id="KW-1185">Reference proteome</keyword>
<evidence type="ECO:0000256" key="7">
    <source>
        <dbReference type="ARBA" id="ARBA00022849"/>
    </source>
</evidence>
<gene>
    <name evidence="12" type="ORF">GCM10022204_33180</name>
</gene>
<keyword evidence="4" id="KW-0813">Transport</keyword>
<protein>
    <submittedName>
        <fullName evidence="12">ArsB/NhaD family transporter</fullName>
    </submittedName>
</protein>
<evidence type="ECO:0000256" key="8">
    <source>
        <dbReference type="ARBA" id="ARBA00022989"/>
    </source>
</evidence>
<comment type="caution">
    <text evidence="12">The sequence shown here is derived from an EMBL/GenBank/DDBJ whole genome shotgun (WGS) entry which is preliminary data.</text>
</comment>
<evidence type="ECO:0000256" key="6">
    <source>
        <dbReference type="ARBA" id="ARBA00022692"/>
    </source>
</evidence>
<feature type="transmembrane region" description="Helical" evidence="10">
    <location>
        <begin position="344"/>
        <end position="369"/>
    </location>
</feature>
<evidence type="ECO:0000256" key="4">
    <source>
        <dbReference type="ARBA" id="ARBA00022448"/>
    </source>
</evidence>
<keyword evidence="7" id="KW-0059">Arsenical resistance</keyword>
<evidence type="ECO:0000313" key="13">
    <source>
        <dbReference type="Proteomes" id="UP001500051"/>
    </source>
</evidence>
<feature type="transmembrane region" description="Helical" evidence="10">
    <location>
        <begin position="235"/>
        <end position="256"/>
    </location>
</feature>
<feature type="transmembrane region" description="Helical" evidence="10">
    <location>
        <begin position="184"/>
        <end position="201"/>
    </location>
</feature>
<evidence type="ECO:0000256" key="1">
    <source>
        <dbReference type="ARBA" id="ARBA00004651"/>
    </source>
</evidence>
<dbReference type="Proteomes" id="UP001500051">
    <property type="component" value="Unassembled WGS sequence"/>
</dbReference>
<comment type="subcellular location">
    <subcellularLocation>
        <location evidence="1">Cell membrane</location>
        <topology evidence="1">Multi-pass membrane protein</topology>
    </subcellularLocation>
</comment>
<dbReference type="PANTHER" id="PTHR43302">
    <property type="entry name" value="TRANSPORTER ARSB-RELATED"/>
    <property type="match status" value="1"/>
</dbReference>
<feature type="transmembrane region" description="Helical" evidence="10">
    <location>
        <begin position="60"/>
        <end position="91"/>
    </location>
</feature>
<keyword evidence="5" id="KW-1003">Cell membrane</keyword>
<dbReference type="InterPro" id="IPR000802">
    <property type="entry name" value="Arsenical_pump_ArsB"/>
</dbReference>
<feature type="domain" description="Citrate transporter-like" evidence="11">
    <location>
        <begin position="22"/>
        <end position="303"/>
    </location>
</feature>
<sequence>MSRDYGRRVQLADFVDLADRVGPILVFLVAITVVAELADGIGLFAIIARWAAVVGRGSVLGLWLLVVLVASVATAVLSLDTTAVLLTPVVLVLARRLGLGQELFAFTAVWLANTASLVLPVSNLTNLLAYARLRPAGVAFTPLLWAPALAVWAVTVGLLGVVFRRRLRGRYEVPTPFPVEDRPLLVAAGVVCAGLGPAFVLGVDVTVAAVAGAVVLVVACLVRRPRLLRWSLLPWPLVLGVSVLFVLVQGAHAYGLSTLVGELVGQGDGWLELLRLAGVSAVAANLLNNLPAYLAVEPTALDSPVRLAALLVGVNAGPLITPWASLATLLWAGRCRAAGLQVSWLRFALLGALLVPLCLVAGTGALVLAG</sequence>
<proteinExistence type="inferred from homology"/>
<dbReference type="InterPro" id="IPR004680">
    <property type="entry name" value="Cit_transptr-like_dom"/>
</dbReference>
<dbReference type="EMBL" id="BAAAYX010000013">
    <property type="protein sequence ID" value="GAA3711714.1"/>
    <property type="molecule type" value="Genomic_DNA"/>
</dbReference>
<feature type="transmembrane region" description="Helical" evidence="10">
    <location>
        <begin position="207"/>
        <end position="223"/>
    </location>
</feature>